<dbReference type="InterPro" id="IPR015421">
    <property type="entry name" value="PyrdxlP-dep_Trfase_major"/>
</dbReference>
<dbReference type="GO" id="GO:0008483">
    <property type="term" value="F:transaminase activity"/>
    <property type="evidence" value="ECO:0007669"/>
    <property type="project" value="UniProtKB-KW"/>
</dbReference>
<evidence type="ECO:0000256" key="6">
    <source>
        <dbReference type="PIRSR" id="PIRSR602129-50"/>
    </source>
</evidence>
<evidence type="ECO:0000256" key="2">
    <source>
        <dbReference type="ARBA" id="ARBA00009533"/>
    </source>
</evidence>
<dbReference type="SUPFAM" id="SSF53383">
    <property type="entry name" value="PLP-dependent transferases"/>
    <property type="match status" value="1"/>
</dbReference>
<comment type="similarity">
    <text evidence="2 7">Belongs to the group II decarboxylase family.</text>
</comment>
<keyword evidence="9" id="KW-0032">Aminotransferase</keyword>
<evidence type="ECO:0000256" key="5">
    <source>
        <dbReference type="ARBA" id="ARBA00023239"/>
    </source>
</evidence>
<keyword evidence="3" id="KW-0210">Decarboxylase</keyword>
<comment type="cofactor">
    <cofactor evidence="1 6 7">
        <name>pyridoxal 5'-phosphate</name>
        <dbReference type="ChEBI" id="CHEBI:597326"/>
    </cofactor>
</comment>
<evidence type="ECO:0000256" key="8">
    <source>
        <dbReference type="SAM" id="MobiDB-lite"/>
    </source>
</evidence>
<evidence type="ECO:0000256" key="3">
    <source>
        <dbReference type="ARBA" id="ARBA00022793"/>
    </source>
</evidence>
<evidence type="ECO:0000256" key="7">
    <source>
        <dbReference type="RuleBase" id="RU000382"/>
    </source>
</evidence>
<reference evidence="9 10" key="1">
    <citation type="submission" date="2019-05" db="EMBL/GenBank/DDBJ databases">
        <title>Draft genome sequence of Nonomuraea zeae DSM 100528.</title>
        <authorList>
            <person name="Saricaoglu S."/>
            <person name="Isik K."/>
        </authorList>
    </citation>
    <scope>NUCLEOTIDE SEQUENCE [LARGE SCALE GENOMIC DNA]</scope>
    <source>
        <strain evidence="9 10">DSM 100528</strain>
    </source>
</reference>
<dbReference type="GO" id="GO:0005737">
    <property type="term" value="C:cytoplasm"/>
    <property type="evidence" value="ECO:0007669"/>
    <property type="project" value="TreeGrafter"/>
</dbReference>
<dbReference type="InterPro" id="IPR010977">
    <property type="entry name" value="Aromatic_deC"/>
</dbReference>
<keyword evidence="5 7" id="KW-0456">Lyase</keyword>
<sequence>MTTQQEPFPLDLSPDTIVELGRQAVELVARQVAGLPDAPASDYRDVARLSALVSRAPADGPGDFAALIETFRQAAEQGVNTAGPGYLAYFPAGGLVSSALAELLAQAANRYTGVAQTAPALVAMEEGVLSWLAGRFGLPAGAGGVVTTGASAATLSAVVAARHARLGPPSEDGGGADGGGPPGGGGPSGGTMNGTMYVTEHTHYSLAKAAQIAGLPAGRVRVVPTTADLRMDAGAAAAMIAADRAAGLRPFLLAGTAGSTSTGTIDRLGELGRLAREQGMWFHVDAAYGGGFQLTSRGRAALAGIEAADSITFDPHKSLFLPYGTGVLLVRDPAVLRAAHAGGGEYLQDLHEVDGLPDYGQLGVELTREFRGLRLWLPLHLHGVRAFEEALDEKLDLAGLVHRELSGDPRLEVPREPDLTVVLFRLRGCGDERNRRLLAEVNASRRVYLSSTTIGGAFYLRLCVLSCRTGAGRIKEALRIIRSAC</sequence>
<dbReference type="RefSeq" id="WP_138694362.1">
    <property type="nucleotide sequence ID" value="NZ_JBHSAZ010000033.1"/>
</dbReference>
<dbReference type="AlphaFoldDB" id="A0A5S4G5K9"/>
<evidence type="ECO:0000256" key="4">
    <source>
        <dbReference type="ARBA" id="ARBA00022898"/>
    </source>
</evidence>
<dbReference type="Gene3D" id="3.90.1150.10">
    <property type="entry name" value="Aspartate Aminotransferase, domain 1"/>
    <property type="match status" value="1"/>
</dbReference>
<evidence type="ECO:0000313" key="9">
    <source>
        <dbReference type="EMBL" id="TMR28295.1"/>
    </source>
</evidence>
<dbReference type="Gene3D" id="3.90.1150.170">
    <property type="match status" value="1"/>
</dbReference>
<feature type="region of interest" description="Disordered" evidence="8">
    <location>
        <begin position="166"/>
        <end position="194"/>
    </location>
</feature>
<comment type="caution">
    <text evidence="9">The sequence shown here is derived from an EMBL/GenBank/DDBJ whole genome shotgun (WGS) entry which is preliminary data.</text>
</comment>
<dbReference type="InterPro" id="IPR015422">
    <property type="entry name" value="PyrdxlP-dep_Trfase_small"/>
</dbReference>
<dbReference type="GO" id="GO:0019752">
    <property type="term" value="P:carboxylic acid metabolic process"/>
    <property type="evidence" value="ECO:0007669"/>
    <property type="project" value="InterPro"/>
</dbReference>
<dbReference type="InterPro" id="IPR015424">
    <property type="entry name" value="PyrdxlP-dep_Trfase"/>
</dbReference>
<keyword evidence="10" id="KW-1185">Reference proteome</keyword>
<feature type="modified residue" description="N6-(pyridoxal phosphate)lysine" evidence="6">
    <location>
        <position position="317"/>
    </location>
</feature>
<name>A0A5S4G5K9_9ACTN</name>
<dbReference type="Proteomes" id="UP000306628">
    <property type="component" value="Unassembled WGS sequence"/>
</dbReference>
<dbReference type="InterPro" id="IPR002129">
    <property type="entry name" value="PyrdxlP-dep_de-COase"/>
</dbReference>
<evidence type="ECO:0000313" key="10">
    <source>
        <dbReference type="Proteomes" id="UP000306628"/>
    </source>
</evidence>
<dbReference type="GO" id="GO:0030170">
    <property type="term" value="F:pyridoxal phosphate binding"/>
    <property type="evidence" value="ECO:0007669"/>
    <property type="project" value="InterPro"/>
</dbReference>
<dbReference type="PRINTS" id="PR00800">
    <property type="entry name" value="YHDCRBOXLASE"/>
</dbReference>
<dbReference type="Gene3D" id="3.40.640.10">
    <property type="entry name" value="Type I PLP-dependent aspartate aminotransferase-like (Major domain)"/>
    <property type="match status" value="1"/>
</dbReference>
<protein>
    <submittedName>
        <fullName evidence="9">Aminotransferase class V-fold PLP-dependent enzyme</fullName>
    </submittedName>
</protein>
<dbReference type="GO" id="GO:0006520">
    <property type="term" value="P:amino acid metabolic process"/>
    <property type="evidence" value="ECO:0007669"/>
    <property type="project" value="InterPro"/>
</dbReference>
<feature type="compositionally biased region" description="Gly residues" evidence="8">
    <location>
        <begin position="172"/>
        <end position="192"/>
    </location>
</feature>
<dbReference type="EMBL" id="VCKX01000146">
    <property type="protein sequence ID" value="TMR28295.1"/>
    <property type="molecule type" value="Genomic_DNA"/>
</dbReference>
<dbReference type="PANTHER" id="PTHR11999">
    <property type="entry name" value="GROUP II PYRIDOXAL-5-PHOSPHATE DECARBOXYLASE"/>
    <property type="match status" value="1"/>
</dbReference>
<dbReference type="Pfam" id="PF00282">
    <property type="entry name" value="Pyridoxal_deC"/>
    <property type="match status" value="1"/>
</dbReference>
<evidence type="ECO:0000256" key="1">
    <source>
        <dbReference type="ARBA" id="ARBA00001933"/>
    </source>
</evidence>
<accession>A0A5S4G5K9</accession>
<proteinExistence type="inferred from homology"/>
<dbReference type="OrthoDB" id="3335676at2"/>
<gene>
    <name evidence="9" type="ORF">ETD85_36380</name>
</gene>
<dbReference type="GO" id="GO:0004058">
    <property type="term" value="F:aromatic-L-amino-acid decarboxylase activity"/>
    <property type="evidence" value="ECO:0007669"/>
    <property type="project" value="UniProtKB-ARBA"/>
</dbReference>
<dbReference type="PANTHER" id="PTHR11999:SF70">
    <property type="entry name" value="MIP05841P"/>
    <property type="match status" value="1"/>
</dbReference>
<keyword evidence="9" id="KW-0808">Transferase</keyword>
<keyword evidence="4 6" id="KW-0663">Pyridoxal phosphate</keyword>
<organism evidence="9 10">
    <name type="scientific">Nonomuraea zeae</name>
    <dbReference type="NCBI Taxonomy" id="1642303"/>
    <lineage>
        <taxon>Bacteria</taxon>
        <taxon>Bacillati</taxon>
        <taxon>Actinomycetota</taxon>
        <taxon>Actinomycetes</taxon>
        <taxon>Streptosporangiales</taxon>
        <taxon>Streptosporangiaceae</taxon>
        <taxon>Nonomuraea</taxon>
    </lineage>
</organism>